<dbReference type="RefSeq" id="WP_065411193.1">
    <property type="nucleotide sequence ID" value="NZ_MAYT01000027.1"/>
</dbReference>
<comment type="caution">
    <text evidence="3">The sequence shown here is derived from an EMBL/GenBank/DDBJ whole genome shotgun (WGS) entry which is preliminary data.</text>
</comment>
<reference evidence="4" key="1">
    <citation type="submission" date="2016-05" db="EMBL/GenBank/DDBJ databases">
        <authorList>
            <person name="Liu B."/>
            <person name="Wang J."/>
            <person name="Zhu Y."/>
            <person name="Liu G."/>
            <person name="Chen Q."/>
            <person name="Chen Z."/>
            <person name="Lan J."/>
            <person name="Che J."/>
            <person name="Ge C."/>
            <person name="Shi H."/>
            <person name="Pan Z."/>
            <person name="Liu X."/>
        </authorList>
    </citation>
    <scope>NUCLEOTIDE SEQUENCE [LARGE SCALE GENOMIC DNA]</scope>
    <source>
        <strain evidence="4">FJAT-27215</strain>
    </source>
</reference>
<evidence type="ECO:0000259" key="2">
    <source>
        <dbReference type="PROSITE" id="PS51782"/>
    </source>
</evidence>
<dbReference type="EMBL" id="MAYT01000027">
    <property type="protein sequence ID" value="OCA85224.1"/>
    <property type="molecule type" value="Genomic_DNA"/>
</dbReference>
<dbReference type="InterPro" id="IPR018392">
    <property type="entry name" value="LysM"/>
</dbReference>
<dbReference type="Proteomes" id="UP000092578">
    <property type="component" value="Unassembled WGS sequence"/>
</dbReference>
<dbReference type="PANTHER" id="PTHR34700:SF4">
    <property type="entry name" value="PHAGE-LIKE ELEMENT PBSX PROTEIN XKDP"/>
    <property type="match status" value="1"/>
</dbReference>
<organism evidence="3 4">
    <name type="scientific">Pseudobacillus wudalianchiensis</name>
    <dbReference type="NCBI Taxonomy" id="1743143"/>
    <lineage>
        <taxon>Bacteria</taxon>
        <taxon>Bacillati</taxon>
        <taxon>Bacillota</taxon>
        <taxon>Bacilli</taxon>
        <taxon>Bacillales</taxon>
        <taxon>Bacillaceae</taxon>
        <taxon>Pseudobacillus</taxon>
    </lineage>
</organism>
<proteinExistence type="predicted"/>
<dbReference type="InterPro" id="IPR052196">
    <property type="entry name" value="Bact_Kbp"/>
</dbReference>
<dbReference type="SUPFAM" id="SSF54106">
    <property type="entry name" value="LysM domain"/>
    <property type="match status" value="1"/>
</dbReference>
<feature type="region of interest" description="Disordered" evidence="1">
    <location>
        <begin position="143"/>
        <end position="162"/>
    </location>
</feature>
<dbReference type="PROSITE" id="PS51782">
    <property type="entry name" value="LYSM"/>
    <property type="match status" value="1"/>
</dbReference>
<feature type="domain" description="LysM" evidence="2">
    <location>
        <begin position="164"/>
        <end position="222"/>
    </location>
</feature>
<keyword evidence="4" id="KW-1185">Reference proteome</keyword>
<evidence type="ECO:0000313" key="4">
    <source>
        <dbReference type="Proteomes" id="UP000092578"/>
    </source>
</evidence>
<dbReference type="PANTHER" id="PTHR34700">
    <property type="entry name" value="POTASSIUM BINDING PROTEIN KBP"/>
    <property type="match status" value="1"/>
</dbReference>
<protein>
    <submittedName>
        <fullName evidence="3">Phage portal protein</fullName>
    </submittedName>
</protein>
<evidence type="ECO:0000313" key="3">
    <source>
        <dbReference type="EMBL" id="OCA85224.1"/>
    </source>
</evidence>
<name>A0A1B9AMS9_9BACI</name>
<dbReference type="SMART" id="SM00257">
    <property type="entry name" value="LysM"/>
    <property type="match status" value="1"/>
</dbReference>
<dbReference type="Gene3D" id="3.10.350.10">
    <property type="entry name" value="LysM domain"/>
    <property type="match status" value="1"/>
</dbReference>
<evidence type="ECO:0000256" key="1">
    <source>
        <dbReference type="SAM" id="MobiDB-lite"/>
    </source>
</evidence>
<accession>A0A1B9AMS9</accession>
<dbReference type="CDD" id="cd00118">
    <property type="entry name" value="LysM"/>
    <property type="match status" value="1"/>
</dbReference>
<gene>
    <name evidence="3" type="ORF">A8F95_11150</name>
</gene>
<dbReference type="AlphaFoldDB" id="A0A1B9AMS9"/>
<dbReference type="InterPro" id="IPR036779">
    <property type="entry name" value="LysM_dom_sf"/>
</dbReference>
<dbReference type="Pfam" id="PF01476">
    <property type="entry name" value="LysM"/>
    <property type="match status" value="1"/>
</dbReference>
<sequence length="250" mass="28267">MTKSVYEVWFSWPNGTKSRLPVLPTTIEITSGTKNESVDIAGLGEVTILQEPSAKVISFSSFFPARMSPLVEYPNPSKPWAFIERFELFKDSKKPVRIIITGTPINMAVSIEDFNYHEEGGVVGDINYTVTLKEYRFVSPRKINTKKNTNSGDQKRPDTKPIPKTYKVKKGDTLTGIAKTIYKNSAEWKTIWEANKQMFVRRDKRNVKHPGRYIYPGQVLTIPQKQIVTGVTAANPKIVQEGIVSVSLRK</sequence>